<comment type="caution">
    <text evidence="1">The sequence shown here is derived from an EMBL/GenBank/DDBJ whole genome shotgun (WGS) entry which is preliminary data.</text>
</comment>
<dbReference type="EMBL" id="CAHIKZ030004385">
    <property type="protein sequence ID" value="CAE1310114.1"/>
    <property type="molecule type" value="Genomic_DNA"/>
</dbReference>
<evidence type="ECO:0000313" key="2">
    <source>
        <dbReference type="Proteomes" id="UP000597762"/>
    </source>
</evidence>
<name>A0A812DZ20_ACAPH</name>
<organism evidence="1 2">
    <name type="scientific">Acanthosepion pharaonis</name>
    <name type="common">Pharaoh cuttlefish</name>
    <name type="synonym">Sepia pharaonis</name>
    <dbReference type="NCBI Taxonomy" id="158019"/>
    <lineage>
        <taxon>Eukaryota</taxon>
        <taxon>Metazoa</taxon>
        <taxon>Spiralia</taxon>
        <taxon>Lophotrochozoa</taxon>
        <taxon>Mollusca</taxon>
        <taxon>Cephalopoda</taxon>
        <taxon>Coleoidea</taxon>
        <taxon>Decapodiformes</taxon>
        <taxon>Sepiida</taxon>
        <taxon>Sepiina</taxon>
        <taxon>Sepiidae</taxon>
        <taxon>Acanthosepion</taxon>
    </lineage>
</organism>
<accession>A0A812DZ20</accession>
<reference evidence="1" key="1">
    <citation type="submission" date="2021-01" db="EMBL/GenBank/DDBJ databases">
        <authorList>
            <person name="Li R."/>
            <person name="Bekaert M."/>
        </authorList>
    </citation>
    <scope>NUCLEOTIDE SEQUENCE</scope>
    <source>
        <strain evidence="1">Farmed</strain>
    </source>
</reference>
<dbReference type="Proteomes" id="UP000597762">
    <property type="component" value="Unassembled WGS sequence"/>
</dbReference>
<proteinExistence type="predicted"/>
<sequence length="207" mass="21984">MSSISGNGTANGFNIEFSFLKSTQKLCPPRKPITIGKLQGEIDLSIIPASNISSTASSTRGPSLLQGPIAGFLFLFPVISLTLPDTAVLGGSFISSSTTIVITSSGWHPNGVLSAFTTSTVGLNTIRSLAIPFISRGVPSACVISMSASGNPFFCFTLLYSFFSQQGNRRSCVYQSFHCPTPYFLASAKKISWLSFSWVPTFGSSQP</sequence>
<protein>
    <submittedName>
        <fullName evidence="1">Uncharacterized protein</fullName>
    </submittedName>
</protein>
<keyword evidence="2" id="KW-1185">Reference proteome</keyword>
<dbReference type="AlphaFoldDB" id="A0A812DZ20"/>
<evidence type="ECO:0000313" key="1">
    <source>
        <dbReference type="EMBL" id="CAE1310114.1"/>
    </source>
</evidence>
<gene>
    <name evidence="1" type="ORF">SPHA_61749</name>
</gene>